<reference evidence="4" key="2">
    <citation type="submission" date="2022-06" db="UniProtKB">
        <authorList>
            <consortium name="EnsemblMetazoa"/>
        </authorList>
    </citation>
    <scope>IDENTIFICATION</scope>
    <source>
        <strain evidence="4">DF5081</strain>
    </source>
</reference>
<dbReference type="PANTHER" id="PTHR46163:SF10">
    <property type="entry name" value="PROTEIN-TYROSINE PHOSPHATASE-RELATED"/>
    <property type="match status" value="1"/>
</dbReference>
<dbReference type="InterPro" id="IPR000387">
    <property type="entry name" value="Tyr_Pase_dom"/>
</dbReference>
<dbReference type="GO" id="GO:0004725">
    <property type="term" value="F:protein tyrosine phosphatase activity"/>
    <property type="evidence" value="ECO:0007669"/>
    <property type="project" value="InterPro"/>
</dbReference>
<evidence type="ECO:0000256" key="1">
    <source>
        <dbReference type="SAM" id="MobiDB-lite"/>
    </source>
</evidence>
<dbReference type="SMART" id="SM00404">
    <property type="entry name" value="PTPc_motif"/>
    <property type="match status" value="1"/>
</dbReference>
<dbReference type="Pfam" id="PF00102">
    <property type="entry name" value="Y_phosphatase"/>
    <property type="match status" value="1"/>
</dbReference>
<reference evidence="5" key="1">
    <citation type="submission" date="2010-08" db="EMBL/GenBank/DDBJ databases">
        <authorList>
            <consortium name="Caenorhabditis japonica Sequencing Consortium"/>
            <person name="Wilson R.K."/>
        </authorList>
    </citation>
    <scope>NUCLEOTIDE SEQUENCE [LARGE SCALE GENOMIC DNA]</scope>
    <source>
        <strain evidence="5">DF5081</strain>
    </source>
</reference>
<evidence type="ECO:0000259" key="3">
    <source>
        <dbReference type="PROSITE" id="PS50056"/>
    </source>
</evidence>
<evidence type="ECO:0000259" key="2">
    <source>
        <dbReference type="PROSITE" id="PS50055"/>
    </source>
</evidence>
<sequence>MPPNCTYTAYDANPELNRYLDVRCIEETRVVLKNHDRDYIHASWMRMPGTKKEDVYITTQGPLPETLADFWHMIFQEKIAYVLMLCTLFEGGVEKCTIYYPEKLGEMVKFGKYEITLTECKEEAVAGTTWNALTVVDSSDSSSEPLIMNHVQVPWWPDQLAPEDARPMITLYKWVKSVNPKGTPICVHCSAGVGRTATFVGIDYATRRIMENPNIEMVEIVREMRGMRFQSVQSHIQFLFLYVTLLEYFIGEGVIERTGRIEAFMEQYKKHALRKLAKRQVQNKKGEQEAADQKEKEAVKA</sequence>
<dbReference type="SUPFAM" id="SSF52799">
    <property type="entry name" value="(Phosphotyrosine protein) phosphatases II"/>
    <property type="match status" value="1"/>
</dbReference>
<dbReference type="InterPro" id="IPR016130">
    <property type="entry name" value="Tyr_Pase_AS"/>
</dbReference>
<protein>
    <recommendedName>
        <fullName evidence="6">Protein-tyrosine-phosphatase</fullName>
    </recommendedName>
</protein>
<evidence type="ECO:0000313" key="4">
    <source>
        <dbReference type="EnsemblMetazoa" id="CJA33281.1"/>
    </source>
</evidence>
<dbReference type="PROSITE" id="PS50056">
    <property type="entry name" value="TYR_PHOSPHATASE_2"/>
    <property type="match status" value="1"/>
</dbReference>
<dbReference type="PROSITE" id="PS00383">
    <property type="entry name" value="TYR_PHOSPHATASE_1"/>
    <property type="match status" value="1"/>
</dbReference>
<dbReference type="STRING" id="281687.A0A2K6VCS5"/>
<feature type="domain" description="Tyrosine specific protein phosphatases" evidence="3">
    <location>
        <begin position="169"/>
        <end position="239"/>
    </location>
</feature>
<dbReference type="InterPro" id="IPR000242">
    <property type="entry name" value="PTP_cat"/>
</dbReference>
<dbReference type="Proteomes" id="UP000005237">
    <property type="component" value="Unassembled WGS sequence"/>
</dbReference>
<dbReference type="FunCoup" id="A0A2K6VCS5">
    <property type="interactions" value="4"/>
</dbReference>
<dbReference type="Gene3D" id="3.90.190.10">
    <property type="entry name" value="Protein tyrosine phosphatase superfamily"/>
    <property type="match status" value="1"/>
</dbReference>
<dbReference type="AlphaFoldDB" id="A0A2K6VCS5"/>
<keyword evidence="5" id="KW-1185">Reference proteome</keyword>
<name>A0A2K6VCS5_CAEJA</name>
<dbReference type="CDD" id="cd00047">
    <property type="entry name" value="PTPc"/>
    <property type="match status" value="1"/>
</dbReference>
<organism evidence="4 5">
    <name type="scientific">Caenorhabditis japonica</name>
    <dbReference type="NCBI Taxonomy" id="281687"/>
    <lineage>
        <taxon>Eukaryota</taxon>
        <taxon>Metazoa</taxon>
        <taxon>Ecdysozoa</taxon>
        <taxon>Nematoda</taxon>
        <taxon>Chromadorea</taxon>
        <taxon>Rhabditida</taxon>
        <taxon>Rhabditina</taxon>
        <taxon>Rhabditomorpha</taxon>
        <taxon>Rhabditoidea</taxon>
        <taxon>Rhabditidae</taxon>
        <taxon>Peloderinae</taxon>
        <taxon>Caenorhabditis</taxon>
    </lineage>
</organism>
<dbReference type="InterPro" id="IPR052782">
    <property type="entry name" value="Oocyte-zygote_transition_reg"/>
</dbReference>
<dbReference type="EnsemblMetazoa" id="CJA35506.1">
    <property type="protein sequence ID" value="CJA35506.1"/>
    <property type="gene ID" value="WBGene00211353"/>
</dbReference>
<proteinExistence type="predicted"/>
<dbReference type="PROSITE" id="PS50055">
    <property type="entry name" value="TYR_PHOSPHATASE_PTP"/>
    <property type="match status" value="1"/>
</dbReference>
<accession>A0A2K6VCS5</accession>
<feature type="domain" description="Tyrosine-protein phosphatase" evidence="2">
    <location>
        <begin position="13"/>
        <end position="248"/>
    </location>
</feature>
<dbReference type="SMART" id="SM00194">
    <property type="entry name" value="PTPc"/>
    <property type="match status" value="1"/>
</dbReference>
<dbReference type="InterPro" id="IPR003595">
    <property type="entry name" value="Tyr_Pase_cat"/>
</dbReference>
<feature type="compositionally biased region" description="Basic and acidic residues" evidence="1">
    <location>
        <begin position="284"/>
        <end position="301"/>
    </location>
</feature>
<dbReference type="PANTHER" id="PTHR46163">
    <property type="entry name" value="TYROSINE-PROTEIN PHOSPHATASE-RELATED"/>
    <property type="match status" value="1"/>
</dbReference>
<dbReference type="InParanoid" id="A0A2K6VCS5"/>
<evidence type="ECO:0000313" key="5">
    <source>
        <dbReference type="Proteomes" id="UP000005237"/>
    </source>
</evidence>
<feature type="region of interest" description="Disordered" evidence="1">
    <location>
        <begin position="279"/>
        <end position="301"/>
    </location>
</feature>
<evidence type="ECO:0008006" key="6">
    <source>
        <dbReference type="Google" id="ProtNLM"/>
    </source>
</evidence>
<dbReference type="InterPro" id="IPR029021">
    <property type="entry name" value="Prot-tyrosine_phosphatase-like"/>
</dbReference>
<dbReference type="PRINTS" id="PR00700">
    <property type="entry name" value="PRTYPHPHTASE"/>
</dbReference>
<dbReference type="EnsemblMetazoa" id="CJA33281.1">
    <property type="protein sequence ID" value="CJA33281.1"/>
    <property type="gene ID" value="WBGene00209128"/>
</dbReference>